<proteinExistence type="inferred from homology"/>
<name>A0A1S2NA29_9BURK</name>
<dbReference type="Pfam" id="PF00534">
    <property type="entry name" value="Glycos_transf_1"/>
    <property type="match status" value="1"/>
</dbReference>
<dbReference type="PANTHER" id="PTHR12526">
    <property type="entry name" value="GLYCOSYLTRANSFERASE"/>
    <property type="match status" value="1"/>
</dbReference>
<comment type="similarity">
    <text evidence="1">Belongs to the glycosyltransferase group 1 family. Glycosyltransferase 4 subfamily.</text>
</comment>
<feature type="domain" description="Glycosyltransferase subfamily 4-like N-terminal" evidence="5">
    <location>
        <begin position="46"/>
        <end position="169"/>
    </location>
</feature>
<evidence type="ECO:0000313" key="7">
    <source>
        <dbReference type="Proteomes" id="UP000180246"/>
    </source>
</evidence>
<protein>
    <submittedName>
        <fullName evidence="6">Glycosyl transferases group 1 family protein</fullName>
    </submittedName>
</protein>
<comment type="caution">
    <text evidence="6">The sequence shown here is derived from an EMBL/GenBank/DDBJ whole genome shotgun (WGS) entry which is preliminary data.</text>
</comment>
<dbReference type="InterPro" id="IPR028098">
    <property type="entry name" value="Glyco_trans_4-like_N"/>
</dbReference>
<dbReference type="CDD" id="cd03801">
    <property type="entry name" value="GT4_PimA-like"/>
    <property type="match status" value="1"/>
</dbReference>
<dbReference type="Proteomes" id="UP000180246">
    <property type="component" value="Unassembled WGS sequence"/>
</dbReference>
<evidence type="ECO:0000259" key="4">
    <source>
        <dbReference type="Pfam" id="PF00534"/>
    </source>
</evidence>
<sequence>MNAASPRVLMVGTALGGRGGIASMVEVLRIDGLFERERIAYVATHAEGRRLHKLGSALRGLWRTGQACLGAGRKPGIVHVHAGSHASFLRKSLVLLMARRGGARTVFHLHGGGFRHYALVEAGPLLRRWIRHTLEASSRVIALSPAWAACVRECAPRARVEVLANPVRLTAPAAPGQAEAGRILFLGRLDPAKGVDELLQACAALAARHPGLHLVLGGSGDLDWVRRRAAELGVANRVETPGWLDAAARDAQLARAWLFCLPSHAEGLPMSVLEAMAAGAPVVATRVGGIPEALADGARGLLVAPRDAAALACAIGRLLDDARLRARLACAARAAVERHYAAGVVCARLSALYAQLLEENAISAQ</sequence>
<dbReference type="PANTHER" id="PTHR12526:SF640">
    <property type="entry name" value="COLANIC ACID BIOSYNTHESIS GLYCOSYLTRANSFERASE WCAL-RELATED"/>
    <property type="match status" value="1"/>
</dbReference>
<dbReference type="GO" id="GO:0016757">
    <property type="term" value="F:glycosyltransferase activity"/>
    <property type="evidence" value="ECO:0007669"/>
    <property type="project" value="UniProtKB-KW"/>
</dbReference>
<feature type="domain" description="Glycosyl transferase family 1" evidence="4">
    <location>
        <begin position="182"/>
        <end position="333"/>
    </location>
</feature>
<dbReference type="InterPro" id="IPR001296">
    <property type="entry name" value="Glyco_trans_1"/>
</dbReference>
<organism evidence="6 7">
    <name type="scientific">Massilia timonae</name>
    <dbReference type="NCBI Taxonomy" id="47229"/>
    <lineage>
        <taxon>Bacteria</taxon>
        <taxon>Pseudomonadati</taxon>
        <taxon>Pseudomonadota</taxon>
        <taxon>Betaproteobacteria</taxon>
        <taxon>Burkholderiales</taxon>
        <taxon>Oxalobacteraceae</taxon>
        <taxon>Telluria group</taxon>
        <taxon>Massilia</taxon>
    </lineage>
</organism>
<dbReference type="Pfam" id="PF13439">
    <property type="entry name" value="Glyco_transf_4"/>
    <property type="match status" value="1"/>
</dbReference>
<dbReference type="Gene3D" id="3.40.50.2000">
    <property type="entry name" value="Glycogen Phosphorylase B"/>
    <property type="match status" value="2"/>
</dbReference>
<gene>
    <name evidence="6" type="ORF">LO55_5130</name>
</gene>
<keyword evidence="3 6" id="KW-0808">Transferase</keyword>
<evidence type="ECO:0000259" key="5">
    <source>
        <dbReference type="Pfam" id="PF13439"/>
    </source>
</evidence>
<dbReference type="EMBL" id="JRYB01000001">
    <property type="protein sequence ID" value="OIJ41192.1"/>
    <property type="molecule type" value="Genomic_DNA"/>
</dbReference>
<evidence type="ECO:0000256" key="2">
    <source>
        <dbReference type="ARBA" id="ARBA00022676"/>
    </source>
</evidence>
<evidence type="ECO:0000256" key="3">
    <source>
        <dbReference type="ARBA" id="ARBA00022679"/>
    </source>
</evidence>
<dbReference type="SUPFAM" id="SSF53756">
    <property type="entry name" value="UDP-Glycosyltransferase/glycogen phosphorylase"/>
    <property type="match status" value="1"/>
</dbReference>
<reference evidence="6 7" key="1">
    <citation type="submission" date="2014-10" db="EMBL/GenBank/DDBJ databases">
        <authorList>
            <person name="Seo M.-J."/>
            <person name="Seok Y.J."/>
            <person name="Cha I.-T."/>
        </authorList>
    </citation>
    <scope>NUCLEOTIDE SEQUENCE [LARGE SCALE GENOMIC DNA]</scope>
    <source>
        <strain evidence="6 7">NEU</strain>
    </source>
</reference>
<accession>A0A1S2NA29</accession>
<dbReference type="AlphaFoldDB" id="A0A1S2NA29"/>
<evidence type="ECO:0000256" key="1">
    <source>
        <dbReference type="ARBA" id="ARBA00009481"/>
    </source>
</evidence>
<evidence type="ECO:0000313" key="6">
    <source>
        <dbReference type="EMBL" id="OIJ41192.1"/>
    </source>
</evidence>
<keyword evidence="2" id="KW-0328">Glycosyltransferase</keyword>